<dbReference type="EMBL" id="JBHFQA010000012">
    <property type="protein sequence ID" value="KAL2089925.1"/>
    <property type="molecule type" value="Genomic_DNA"/>
</dbReference>
<feature type="region of interest" description="Disordered" evidence="1">
    <location>
        <begin position="55"/>
        <end position="94"/>
    </location>
</feature>
<reference evidence="4 5" key="1">
    <citation type="submission" date="2024-09" db="EMBL/GenBank/DDBJ databases">
        <title>A chromosome-level genome assembly of Gray's grenadier anchovy, Coilia grayii.</title>
        <authorList>
            <person name="Fu Z."/>
        </authorList>
    </citation>
    <scope>NUCLEOTIDE SEQUENCE [LARGE SCALE GENOMIC DNA]</scope>
    <source>
        <strain evidence="4">G4</strain>
        <tissue evidence="4">Muscle</tissue>
    </source>
</reference>
<evidence type="ECO:0000256" key="3">
    <source>
        <dbReference type="SAM" id="SignalP"/>
    </source>
</evidence>
<name>A0ABD1JST2_9TELE</name>
<feature type="transmembrane region" description="Helical" evidence="2">
    <location>
        <begin position="312"/>
        <end position="330"/>
    </location>
</feature>
<organism evidence="4 5">
    <name type="scientific">Coilia grayii</name>
    <name type="common">Gray's grenadier anchovy</name>
    <dbReference type="NCBI Taxonomy" id="363190"/>
    <lineage>
        <taxon>Eukaryota</taxon>
        <taxon>Metazoa</taxon>
        <taxon>Chordata</taxon>
        <taxon>Craniata</taxon>
        <taxon>Vertebrata</taxon>
        <taxon>Euteleostomi</taxon>
        <taxon>Actinopterygii</taxon>
        <taxon>Neopterygii</taxon>
        <taxon>Teleostei</taxon>
        <taxon>Clupei</taxon>
        <taxon>Clupeiformes</taxon>
        <taxon>Clupeoidei</taxon>
        <taxon>Engraulidae</taxon>
        <taxon>Coilinae</taxon>
        <taxon>Coilia</taxon>
    </lineage>
</organism>
<dbReference type="Proteomes" id="UP001591681">
    <property type="component" value="Unassembled WGS sequence"/>
</dbReference>
<evidence type="ECO:0000256" key="2">
    <source>
        <dbReference type="SAM" id="Phobius"/>
    </source>
</evidence>
<keyword evidence="3" id="KW-0732">Signal</keyword>
<feature type="compositionally biased region" description="Polar residues" evidence="1">
    <location>
        <begin position="234"/>
        <end position="257"/>
    </location>
</feature>
<keyword evidence="2" id="KW-0812">Transmembrane</keyword>
<gene>
    <name evidence="4" type="ORF">ACEWY4_014613</name>
</gene>
<dbReference type="AlphaFoldDB" id="A0ABD1JST2"/>
<keyword evidence="2" id="KW-0472">Membrane</keyword>
<feature type="chain" id="PRO_5044874230" evidence="3">
    <location>
        <begin position="24"/>
        <end position="336"/>
    </location>
</feature>
<evidence type="ECO:0000313" key="4">
    <source>
        <dbReference type="EMBL" id="KAL2089925.1"/>
    </source>
</evidence>
<feature type="compositionally biased region" description="Low complexity" evidence="1">
    <location>
        <begin position="55"/>
        <end position="69"/>
    </location>
</feature>
<proteinExistence type="predicted"/>
<keyword evidence="5" id="KW-1185">Reference proteome</keyword>
<protein>
    <submittedName>
        <fullName evidence="4">Uncharacterized protein</fullName>
    </submittedName>
</protein>
<feature type="region of interest" description="Disordered" evidence="1">
    <location>
        <begin position="205"/>
        <end position="269"/>
    </location>
</feature>
<accession>A0ABD1JST2</accession>
<evidence type="ECO:0000313" key="5">
    <source>
        <dbReference type="Proteomes" id="UP001591681"/>
    </source>
</evidence>
<comment type="caution">
    <text evidence="4">The sequence shown here is derived from an EMBL/GenBank/DDBJ whole genome shotgun (WGS) entry which is preliminary data.</text>
</comment>
<sequence>MYFKQMFYRFFWICLFLFNGILCEQFNKGNQGLDIPQSFGFYRFQTKPVMGSVQPGSGLSAGKSGGKPSYSEPVKGKPTASEAGTALTQENQVQVPQDQASLEYPYVPWRPSSQLDQNRMPENQAVYLPTFSMGYNAMSQTQAGQEWAPPSATDMGQQTHSISQAAKMPAAPTLAVPARIKVPAAPVSQVPVMMTQKHVQVSQAPVQVPQAPPLMPQAPAHRPQNPVQMPQAPASVSSNPIGSHGNSSTGGEATSTDVEGPSSGPERYLTITAPSGFQTRYIVRSFNRYVRGKRVFSQTTYIPLDFPPSEPAAPPVCCQFLIFFFFFFFLPPYRKG</sequence>
<evidence type="ECO:0000256" key="1">
    <source>
        <dbReference type="SAM" id="MobiDB-lite"/>
    </source>
</evidence>
<keyword evidence="2" id="KW-1133">Transmembrane helix</keyword>
<feature type="signal peptide" evidence="3">
    <location>
        <begin position="1"/>
        <end position="23"/>
    </location>
</feature>